<keyword evidence="3" id="KW-0862">Zinc</keyword>
<keyword evidence="1" id="KW-0479">Metal-binding</keyword>
<dbReference type="EMBL" id="LN609528">
    <property type="protein sequence ID" value="CEF62645.1"/>
    <property type="molecule type" value="Genomic_DNA"/>
</dbReference>
<dbReference type="OrthoDB" id="5875376at2759"/>
<dbReference type="PROSITE" id="PS51044">
    <property type="entry name" value="ZF_SP_RING"/>
    <property type="match status" value="1"/>
</dbReference>
<dbReference type="GO" id="GO:0008270">
    <property type="term" value="F:zinc ion binding"/>
    <property type="evidence" value="ECO:0007669"/>
    <property type="project" value="UniProtKB-KW"/>
</dbReference>
<evidence type="ECO:0000256" key="3">
    <source>
        <dbReference type="ARBA" id="ARBA00022833"/>
    </source>
</evidence>
<accession>A0A090KYQ8</accession>
<dbReference type="GO" id="GO:0016925">
    <property type="term" value="P:protein sumoylation"/>
    <property type="evidence" value="ECO:0007669"/>
    <property type="project" value="TreeGrafter"/>
</dbReference>
<reference evidence="7" key="1">
    <citation type="submission" date="2014-09" db="EMBL/GenBank/DDBJ databases">
        <authorList>
            <person name="Martin A.A."/>
        </authorList>
    </citation>
    <scope>NUCLEOTIDE SEQUENCE</scope>
    <source>
        <strain evidence="7">ED321</strain>
    </source>
</reference>
<proteinExistence type="predicted"/>
<evidence type="ECO:0000256" key="1">
    <source>
        <dbReference type="ARBA" id="ARBA00022723"/>
    </source>
</evidence>
<reference evidence="6" key="2">
    <citation type="submission" date="2014-09" db="EMBL/GenBank/DDBJ databases">
        <authorList>
            <person name="Aslett A.Martin."/>
        </authorList>
    </citation>
    <scope>NUCLEOTIDE SEQUENCE</scope>
    <source>
        <strain evidence="6">ED321 Heterogonic</strain>
    </source>
</reference>
<dbReference type="InterPro" id="IPR004181">
    <property type="entry name" value="Znf_MIZ"/>
</dbReference>
<evidence type="ECO:0000256" key="2">
    <source>
        <dbReference type="ARBA" id="ARBA00022771"/>
    </source>
</evidence>
<evidence type="ECO:0000313" key="9">
    <source>
        <dbReference type="WormBase" id="SRAE_1000091500"/>
    </source>
</evidence>
<dbReference type="GO" id="GO:0000785">
    <property type="term" value="C:chromatin"/>
    <property type="evidence" value="ECO:0007669"/>
    <property type="project" value="TreeGrafter"/>
</dbReference>
<evidence type="ECO:0000313" key="8">
    <source>
        <dbReference type="WBParaSite" id="SRAE_1000091500.1"/>
    </source>
</evidence>
<dbReference type="GeneID" id="36375010"/>
<keyword evidence="7" id="KW-1185">Reference proteome</keyword>
<dbReference type="STRING" id="34506.A0A090KYQ8"/>
<organism evidence="6">
    <name type="scientific">Strongyloides ratti</name>
    <name type="common">Parasitic roundworm</name>
    <dbReference type="NCBI Taxonomy" id="34506"/>
    <lineage>
        <taxon>Eukaryota</taxon>
        <taxon>Metazoa</taxon>
        <taxon>Ecdysozoa</taxon>
        <taxon>Nematoda</taxon>
        <taxon>Chromadorea</taxon>
        <taxon>Rhabditida</taxon>
        <taxon>Tylenchina</taxon>
        <taxon>Panagrolaimomorpha</taxon>
        <taxon>Strongyloidoidea</taxon>
        <taxon>Strongyloididae</taxon>
        <taxon>Strongyloides</taxon>
    </lineage>
</organism>
<feature type="domain" description="SP-RING-type" evidence="5">
    <location>
        <begin position="289"/>
        <end position="373"/>
    </location>
</feature>
<dbReference type="Proteomes" id="UP000035682">
    <property type="component" value="Unplaced"/>
</dbReference>
<dbReference type="CTD" id="36375010"/>
<dbReference type="WBParaSite" id="SRAE_1000091500.1">
    <property type="protein sequence ID" value="SRAE_1000091500.1"/>
    <property type="gene ID" value="WBGene00257515"/>
</dbReference>
<dbReference type="InterPro" id="IPR013083">
    <property type="entry name" value="Znf_RING/FYVE/PHD"/>
</dbReference>
<dbReference type="AlphaFoldDB" id="A0A090KYQ8"/>
<gene>
    <name evidence="6 8 9" type="ORF">SRAE_1000091500</name>
</gene>
<dbReference type="RefSeq" id="XP_024501847.1">
    <property type="nucleotide sequence ID" value="XM_024647805.1"/>
</dbReference>
<sequence length="399" mass="46550">MNGQNNPELVQCMTWILHEFTKDDLKSCLNILKRKSSDNKTELQTTLLDLLLTSQNENGNVTNVIFNQAATEGYSFNVKDSYNNLYKQDYLPIVCNFPEDYNSINKNKIYFHKDIKRITEWKIVGPRNRKQPTVFKLFLPHYFCNSLSRQIPYNYSSSNLLLKCTQIFNNNQIIQLDSYYPPKLQIFINGREFTGLLPREVYRNNSKNSIFLPAPAILNNAILKFPRSYASKSRRKIVTIKLCYDTTDNEDTVFGFGLFTSVSVSWQMIRQKILKRSMVSIENFSTKLSNYLSKKESMKYLEISLFSPLICKRIQTPFRGKNCDHLNPEDLDIYLKFNMDKELWLCTICNKPCTPDDIIVDEFFVKILNKHSNVKGIVVFEGLNYCIINESDIFSVKDL</sequence>
<dbReference type="GO" id="GO:0061665">
    <property type="term" value="F:SUMO ligase activity"/>
    <property type="evidence" value="ECO:0007669"/>
    <property type="project" value="TreeGrafter"/>
</dbReference>
<dbReference type="PANTHER" id="PTHR10782:SF4">
    <property type="entry name" value="TONALLI, ISOFORM E"/>
    <property type="match status" value="1"/>
</dbReference>
<evidence type="ECO:0000256" key="4">
    <source>
        <dbReference type="PROSITE-ProRule" id="PRU00452"/>
    </source>
</evidence>
<dbReference type="PANTHER" id="PTHR10782">
    <property type="entry name" value="ZINC FINGER MIZ DOMAIN-CONTAINING PROTEIN"/>
    <property type="match status" value="1"/>
</dbReference>
<reference evidence="8" key="3">
    <citation type="submission" date="2020-12" db="UniProtKB">
        <authorList>
            <consortium name="WormBaseParasite"/>
        </authorList>
    </citation>
    <scope>IDENTIFICATION</scope>
</reference>
<evidence type="ECO:0000259" key="5">
    <source>
        <dbReference type="PROSITE" id="PS51044"/>
    </source>
</evidence>
<name>A0A090KYQ8_STRRB</name>
<keyword evidence="2 4" id="KW-0863">Zinc-finger</keyword>
<dbReference type="Gene3D" id="3.30.40.10">
    <property type="entry name" value="Zinc/RING finger domain, C3HC4 (zinc finger)"/>
    <property type="match status" value="1"/>
</dbReference>
<protein>
    <submittedName>
        <fullName evidence="6 8">Zinc finger, MIZ-type domain-containing protein</fullName>
    </submittedName>
</protein>
<dbReference type="WormBase" id="SRAE_1000091500">
    <property type="protein sequence ID" value="SRP05706"/>
    <property type="gene ID" value="WBGene00257515"/>
</dbReference>
<dbReference type="Pfam" id="PF02891">
    <property type="entry name" value="zf-MIZ"/>
    <property type="match status" value="1"/>
</dbReference>
<evidence type="ECO:0000313" key="7">
    <source>
        <dbReference type="Proteomes" id="UP000035682"/>
    </source>
</evidence>
<evidence type="ECO:0000313" key="6">
    <source>
        <dbReference type="EMBL" id="CEF62645.1"/>
    </source>
</evidence>